<evidence type="ECO:0000256" key="3">
    <source>
        <dbReference type="ARBA" id="ARBA00022695"/>
    </source>
</evidence>
<dbReference type="Pfam" id="PF17917">
    <property type="entry name" value="RT_RNaseH"/>
    <property type="match status" value="1"/>
</dbReference>
<dbReference type="PROSITE" id="PS50865">
    <property type="entry name" value="ZF_MYND_2"/>
    <property type="match status" value="1"/>
</dbReference>
<dbReference type="GO" id="GO:0004190">
    <property type="term" value="F:aspartic-type endopeptidase activity"/>
    <property type="evidence" value="ECO:0007669"/>
    <property type="project" value="InterPro"/>
</dbReference>
<dbReference type="InterPro" id="IPR000477">
    <property type="entry name" value="RT_dom"/>
</dbReference>
<dbReference type="CDD" id="cd01647">
    <property type="entry name" value="RT_LTR"/>
    <property type="match status" value="1"/>
</dbReference>
<keyword evidence="8" id="KW-0378">Hydrolase</keyword>
<dbReference type="GO" id="GO:0008270">
    <property type="term" value="F:zinc ion binding"/>
    <property type="evidence" value="ECO:0007669"/>
    <property type="project" value="UniProtKB-KW"/>
</dbReference>
<dbReference type="InterPro" id="IPR001995">
    <property type="entry name" value="Peptidase_A2_cat"/>
</dbReference>
<dbReference type="PROSITE" id="PS50878">
    <property type="entry name" value="RT_POL"/>
    <property type="match status" value="1"/>
</dbReference>
<keyword evidence="4" id="KW-0540">Nuclease</keyword>
<dbReference type="PROSITE" id="PS01360">
    <property type="entry name" value="ZF_MYND_1"/>
    <property type="match status" value="1"/>
</dbReference>
<keyword evidence="3" id="KW-0548">Nucleotidyltransferase</keyword>
<dbReference type="SUPFAM" id="SSF50630">
    <property type="entry name" value="Acid proteases"/>
    <property type="match status" value="1"/>
</dbReference>
<evidence type="ECO:0000256" key="10">
    <source>
        <dbReference type="ARBA" id="ARBA00022918"/>
    </source>
</evidence>
<reference evidence="11" key="1">
    <citation type="submission" date="2020-04" db="EMBL/GenBank/DDBJ databases">
        <authorList>
            <person name="Alioto T."/>
            <person name="Alioto T."/>
            <person name="Gomez Garrido J."/>
        </authorList>
    </citation>
    <scope>NUCLEOTIDE SEQUENCE</scope>
    <source>
        <strain evidence="11">A484AB</strain>
    </source>
</reference>
<evidence type="ECO:0000256" key="7">
    <source>
        <dbReference type="ARBA" id="ARBA00022771"/>
    </source>
</evidence>
<dbReference type="EMBL" id="CACRXK020011529">
    <property type="protein sequence ID" value="CAB4021620.1"/>
    <property type="molecule type" value="Genomic_DNA"/>
</dbReference>
<organism evidence="11 12">
    <name type="scientific">Paramuricea clavata</name>
    <name type="common">Red gorgonian</name>
    <name type="synonym">Violescent sea-whip</name>
    <dbReference type="NCBI Taxonomy" id="317549"/>
    <lineage>
        <taxon>Eukaryota</taxon>
        <taxon>Metazoa</taxon>
        <taxon>Cnidaria</taxon>
        <taxon>Anthozoa</taxon>
        <taxon>Octocorallia</taxon>
        <taxon>Malacalcyonacea</taxon>
        <taxon>Plexauridae</taxon>
        <taxon>Paramuricea</taxon>
    </lineage>
</organism>
<dbReference type="GO" id="GO:0003964">
    <property type="term" value="F:RNA-directed DNA polymerase activity"/>
    <property type="evidence" value="ECO:0007669"/>
    <property type="project" value="UniProtKB-KW"/>
</dbReference>
<dbReference type="Pfam" id="PF00078">
    <property type="entry name" value="RVT_1"/>
    <property type="match status" value="1"/>
</dbReference>
<dbReference type="Gene3D" id="6.10.140.2220">
    <property type="match status" value="1"/>
</dbReference>
<dbReference type="InterPro" id="IPR050951">
    <property type="entry name" value="Retrovirus_Pol_polyprotein"/>
</dbReference>
<keyword evidence="9" id="KW-0862">Zinc</keyword>
<evidence type="ECO:0000256" key="2">
    <source>
        <dbReference type="ARBA" id="ARBA00022679"/>
    </source>
</evidence>
<dbReference type="PANTHER" id="PTHR37984:SF5">
    <property type="entry name" value="PROTEIN NYNRIN-LIKE"/>
    <property type="match status" value="1"/>
</dbReference>
<evidence type="ECO:0000256" key="6">
    <source>
        <dbReference type="ARBA" id="ARBA00022759"/>
    </source>
</evidence>
<dbReference type="GO" id="GO:0004519">
    <property type="term" value="F:endonuclease activity"/>
    <property type="evidence" value="ECO:0007669"/>
    <property type="project" value="UniProtKB-KW"/>
</dbReference>
<dbReference type="Proteomes" id="UP001152795">
    <property type="component" value="Unassembled WGS sequence"/>
</dbReference>
<dbReference type="InterPro" id="IPR043502">
    <property type="entry name" value="DNA/RNA_pol_sf"/>
</dbReference>
<evidence type="ECO:0000256" key="1">
    <source>
        <dbReference type="ARBA" id="ARBA00012493"/>
    </source>
</evidence>
<dbReference type="PROSITE" id="PS50175">
    <property type="entry name" value="ASP_PROT_RETROV"/>
    <property type="match status" value="1"/>
</dbReference>
<dbReference type="InterPro" id="IPR043128">
    <property type="entry name" value="Rev_trsase/Diguanyl_cyclase"/>
</dbReference>
<keyword evidence="10" id="KW-0695">RNA-directed DNA polymerase</keyword>
<dbReference type="InterPro" id="IPR002893">
    <property type="entry name" value="Znf_MYND"/>
</dbReference>
<dbReference type="Gene3D" id="3.30.70.270">
    <property type="match status" value="2"/>
</dbReference>
<proteinExistence type="predicted"/>
<evidence type="ECO:0000256" key="9">
    <source>
        <dbReference type="ARBA" id="ARBA00022833"/>
    </source>
</evidence>
<protein>
    <recommendedName>
        <fullName evidence="1">RNA-directed DNA polymerase</fullName>
        <ecNumber evidence="1">2.7.7.49</ecNumber>
    </recommendedName>
</protein>
<dbReference type="SUPFAM" id="SSF56672">
    <property type="entry name" value="DNA/RNA polymerases"/>
    <property type="match status" value="1"/>
</dbReference>
<dbReference type="PANTHER" id="PTHR37984">
    <property type="entry name" value="PROTEIN CBG26694"/>
    <property type="match status" value="1"/>
</dbReference>
<dbReference type="CDD" id="cd09274">
    <property type="entry name" value="RNase_HI_RT_Ty3"/>
    <property type="match status" value="1"/>
</dbReference>
<dbReference type="Pfam" id="PF01753">
    <property type="entry name" value="zf-MYND"/>
    <property type="match status" value="1"/>
</dbReference>
<dbReference type="GO" id="GO:0006508">
    <property type="term" value="P:proteolysis"/>
    <property type="evidence" value="ECO:0007669"/>
    <property type="project" value="InterPro"/>
</dbReference>
<keyword evidence="6" id="KW-0255">Endonuclease</keyword>
<name>A0A6S7IWT3_PARCT</name>
<dbReference type="Gene3D" id="3.10.10.10">
    <property type="entry name" value="HIV Type 1 Reverse Transcriptase, subunit A, domain 1"/>
    <property type="match status" value="1"/>
</dbReference>
<dbReference type="InterPro" id="IPR041373">
    <property type="entry name" value="RT_RNaseH"/>
</dbReference>
<evidence type="ECO:0000256" key="8">
    <source>
        <dbReference type="ARBA" id="ARBA00022801"/>
    </source>
</evidence>
<sequence length="1207" mass="135992">MQAKIDKLEIGVNDKSAKVKVNSSENASVIEVPSSTRALLRRDFKISGQIGEPGQAEKLTYISLNHQIESGLKRKYTEDEIVDAVIRAISPHTSLRSYIETMPELGLPQLRKILRIHYCEKTASELYQQLTTMCQKPKESVQQFLLRIMDARNKVVFASKEADTDFNYGSQLIQNTFLKALETGIRDEYLTTSLRPILRKDGVSDEELMRSINELASQKTQRENKLGLTERLSAKSAKVSSVEGAKGKKGTSPEISEKQDLLAEIKGIKSELSSLKAKVEEQVSKSWTFSQSLPTKEGGKRTGAISEGQEMAKNIEQTSPQCAFCKKLHVHDTILCCKQCKAVYYCDRECQRKHWHDHKATCVALQSINHKDMKDNANLEFFATHLTPSQQNKLVQIIGRKCIVLGKLDNKEVNVLWDTGAQVSLVSERFLTQSHPIKQIRSLSELVETDLKLTAANGSVTPYIGWVELAFTLSSKNTQVRVPFLVTTETIEHPIIGYNVIQEIVTNEHNDLLSEIQSSFVGLDNGAAQALINFVQSADSDYLCNVKTSKRDVVIPSGKQVNIQCRVNTGPICGTTPVLFEPDETMPWPSCLEINETLLTVKKGKTNFIEVQANNPINHDIVIKRRTVSGRLQLVRSVTAIPVKLREETVENGSQVDQTCKVSECSVAFTNETQPTVGIPDHIKNIDLKGLTPEQRSVALRMLAQEADAFSQNDDDIGCIPDLKVTIKLNDETPVQKNYTAVPRPLYPEVKSYVEDLLNKNFIRKSTSPYSSPVVCVRKKDQTLRLCIDYRELNKKSIPDRHPIPRIQETLDSLGGNSWFSVLDQGKAYHQGFMSEESQALTAFITPWGLYEWVRIPFGLCNAPAAFQRFMENCLDDLRDTICIPYLDDVIVFSATFEDHVEHLRKVFQRLRENGVKLKPQKCKLFEREVVFLGRIVSESGYRMDPAGVEVIHHLKPSPPKNVGDVRRLMGLLNCYRRYIPNFSRKAKPIYDLIKSDGVETGNSKHNMKSKGQLPSSTIVQWTNDHQLILEDLLDHLVDPPVMAYPDFTKPFIVCTDASEEGLGAVLYQSQNGETRVIAYASRSLTPAERNYHHHSSKLEFLALKWAICDHFRDYLYYASEFTVYTDNNPLTYILSSAKLNATGLRWVGELADFNFTIKYRPGKVNTDADALSRLLPNVDSYMEMCTEEIAMDTLQAVVINFGTASE</sequence>
<keyword evidence="2" id="KW-0808">Transferase</keyword>
<dbReference type="AlphaFoldDB" id="A0A6S7IWT3"/>
<dbReference type="InterPro" id="IPR021109">
    <property type="entry name" value="Peptidase_aspartic_dom_sf"/>
</dbReference>
<keyword evidence="5" id="KW-0479">Metal-binding</keyword>
<dbReference type="SUPFAM" id="SSF144232">
    <property type="entry name" value="HIT/MYND zinc finger-like"/>
    <property type="match status" value="1"/>
</dbReference>
<evidence type="ECO:0000256" key="4">
    <source>
        <dbReference type="ARBA" id="ARBA00022722"/>
    </source>
</evidence>
<keyword evidence="7" id="KW-0863">Zinc-finger</keyword>
<evidence type="ECO:0000313" key="12">
    <source>
        <dbReference type="Proteomes" id="UP001152795"/>
    </source>
</evidence>
<dbReference type="OrthoDB" id="4369127at2759"/>
<evidence type="ECO:0000256" key="5">
    <source>
        <dbReference type="ARBA" id="ARBA00022723"/>
    </source>
</evidence>
<dbReference type="EC" id="2.7.7.49" evidence="1"/>
<dbReference type="Gene3D" id="2.40.70.10">
    <property type="entry name" value="Acid Proteases"/>
    <property type="match status" value="1"/>
</dbReference>
<accession>A0A6S7IWT3</accession>
<gene>
    <name evidence="11" type="ORF">PACLA_8A079257</name>
</gene>
<dbReference type="CDD" id="cd00303">
    <property type="entry name" value="retropepsin_like"/>
    <property type="match status" value="1"/>
</dbReference>
<keyword evidence="12" id="KW-1185">Reference proteome</keyword>
<evidence type="ECO:0000313" key="11">
    <source>
        <dbReference type="EMBL" id="CAB4021620.1"/>
    </source>
</evidence>
<comment type="caution">
    <text evidence="11">The sequence shown here is derived from an EMBL/GenBank/DDBJ whole genome shotgun (WGS) entry which is preliminary data.</text>
</comment>